<evidence type="ECO:0000313" key="2">
    <source>
        <dbReference type="Proteomes" id="UP000026962"/>
    </source>
</evidence>
<reference evidence="1" key="1">
    <citation type="submission" date="2015-04" db="UniProtKB">
        <authorList>
            <consortium name="EnsemblPlants"/>
        </authorList>
    </citation>
    <scope>IDENTIFICATION</scope>
</reference>
<name>A0A0E0JGZ5_ORYPU</name>
<dbReference type="Gramene" id="OPUNC01G10880.1">
    <property type="protein sequence ID" value="OPUNC01G10880.1"/>
    <property type="gene ID" value="OPUNC01G10880"/>
</dbReference>
<dbReference type="EnsemblPlants" id="OPUNC01G10880.1">
    <property type="protein sequence ID" value="OPUNC01G10880.1"/>
    <property type="gene ID" value="OPUNC01G10880"/>
</dbReference>
<dbReference type="AlphaFoldDB" id="A0A0E0JGZ5"/>
<dbReference type="HOGENOM" id="CLU_2088723_0_0_1"/>
<sequence length="117" mass="12449">MQELRLNIACVETGVEASVVGGDTARVGVWGERWKEHVKYSPSEIYVDGVRWGTPDGVCPRTCQLGRKKLAPEGVCVRGSCQSVGPTHLLSPSAASPRSVAVTAVPLSVPPHIHNAH</sequence>
<dbReference type="Proteomes" id="UP000026962">
    <property type="component" value="Chromosome 1"/>
</dbReference>
<organism evidence="1">
    <name type="scientific">Oryza punctata</name>
    <name type="common">Red rice</name>
    <dbReference type="NCBI Taxonomy" id="4537"/>
    <lineage>
        <taxon>Eukaryota</taxon>
        <taxon>Viridiplantae</taxon>
        <taxon>Streptophyta</taxon>
        <taxon>Embryophyta</taxon>
        <taxon>Tracheophyta</taxon>
        <taxon>Spermatophyta</taxon>
        <taxon>Magnoliopsida</taxon>
        <taxon>Liliopsida</taxon>
        <taxon>Poales</taxon>
        <taxon>Poaceae</taxon>
        <taxon>BOP clade</taxon>
        <taxon>Oryzoideae</taxon>
        <taxon>Oryzeae</taxon>
        <taxon>Oryzinae</taxon>
        <taxon>Oryza</taxon>
    </lineage>
</organism>
<accession>A0A0E0JGZ5</accession>
<proteinExistence type="predicted"/>
<keyword evidence="2" id="KW-1185">Reference proteome</keyword>
<evidence type="ECO:0000313" key="1">
    <source>
        <dbReference type="EnsemblPlants" id="OPUNC01G10880.1"/>
    </source>
</evidence>
<reference evidence="1" key="2">
    <citation type="submission" date="2018-05" db="EMBL/GenBank/DDBJ databases">
        <title>OpunRS2 (Oryza punctata Reference Sequence Version 2).</title>
        <authorList>
            <person name="Zhang J."/>
            <person name="Kudrna D."/>
            <person name="Lee S."/>
            <person name="Talag J."/>
            <person name="Welchert J."/>
            <person name="Wing R.A."/>
        </authorList>
    </citation>
    <scope>NUCLEOTIDE SEQUENCE [LARGE SCALE GENOMIC DNA]</scope>
</reference>
<protein>
    <submittedName>
        <fullName evidence="1">Uncharacterized protein</fullName>
    </submittedName>
</protein>